<proteinExistence type="predicted"/>
<accession>A0A098LHW7</accession>
<dbReference type="Pfam" id="PF18962">
    <property type="entry name" value="Por_Secre_tail"/>
    <property type="match status" value="1"/>
</dbReference>
<keyword evidence="3" id="KW-0732">Signal</keyword>
<organism evidence="5 6">
    <name type="scientific">Sporocytophaga myxococcoides</name>
    <dbReference type="NCBI Taxonomy" id="153721"/>
    <lineage>
        <taxon>Bacteria</taxon>
        <taxon>Pseudomonadati</taxon>
        <taxon>Bacteroidota</taxon>
        <taxon>Cytophagia</taxon>
        <taxon>Cytophagales</taxon>
        <taxon>Cytophagaceae</taxon>
        <taxon>Sporocytophaga</taxon>
    </lineage>
</organism>
<name>A0A098LHW7_9BACT</name>
<keyword evidence="2" id="KW-0677">Repeat</keyword>
<dbReference type="PANTHER" id="PTHR47566:SF1">
    <property type="entry name" value="PROTEIN NUD1"/>
    <property type="match status" value="1"/>
</dbReference>
<dbReference type="OrthoDB" id="3179827at2"/>
<evidence type="ECO:0000256" key="2">
    <source>
        <dbReference type="ARBA" id="ARBA00022737"/>
    </source>
</evidence>
<dbReference type="InterPro" id="IPR032675">
    <property type="entry name" value="LRR_dom_sf"/>
</dbReference>
<dbReference type="NCBIfam" id="TIGR04183">
    <property type="entry name" value="Por_Secre_tail"/>
    <property type="match status" value="1"/>
</dbReference>
<protein>
    <submittedName>
        <fullName evidence="5">Internalin-like protein</fullName>
    </submittedName>
</protein>
<feature type="domain" description="Secretion system C-terminal sorting" evidence="4">
    <location>
        <begin position="298"/>
        <end position="360"/>
    </location>
</feature>
<evidence type="ECO:0000313" key="6">
    <source>
        <dbReference type="Proteomes" id="UP000030185"/>
    </source>
</evidence>
<dbReference type="InterPro" id="IPR052574">
    <property type="entry name" value="CDIRP"/>
</dbReference>
<dbReference type="PANTHER" id="PTHR47566">
    <property type="match status" value="1"/>
</dbReference>
<sequence length="362" mass="40871">MKRKIVLIVFITISCVRALQAQDVNIPDSNFLKAILYSTDTNKDQKIQVAEAEAVTRLELRNANINDLTGIEAFINLDTLLVATNNLTVLDVSKNKKLKFLNCGVNKLSGIDISNNLELSTLVCNDNFLTSLDLSTADSLIELWCFNNYLNEIDLSKNTKLMMLTVVSNSIKNIDLSNNPSLIAFDCSSNRLSHLDLSNNLSLKGLGCSSNVLTHLDLSRNIDLEYVKCDDNQFEYLDFSHNRNIDSLYCRNMPSLRSICVPDIEFANAYYHKDITADWIDDCVLGINNDQKKTTINIFPNPSKDIVYLEHNSSWEIFDVYDKIVLSGSGFQLDLTNQPPGVYIIRITNENGQTYSQRLIKE</sequence>
<evidence type="ECO:0000256" key="1">
    <source>
        <dbReference type="ARBA" id="ARBA00022614"/>
    </source>
</evidence>
<evidence type="ECO:0000256" key="3">
    <source>
        <dbReference type="SAM" id="SignalP"/>
    </source>
</evidence>
<dbReference type="PROSITE" id="PS51257">
    <property type="entry name" value="PROKAR_LIPOPROTEIN"/>
    <property type="match status" value="1"/>
</dbReference>
<feature type="signal peptide" evidence="3">
    <location>
        <begin position="1"/>
        <end position="21"/>
    </location>
</feature>
<comment type="caution">
    <text evidence="5">The sequence shown here is derived from an EMBL/GenBank/DDBJ whole genome shotgun (WGS) entry which is preliminary data.</text>
</comment>
<dbReference type="Proteomes" id="UP000030185">
    <property type="component" value="Unassembled WGS sequence"/>
</dbReference>
<keyword evidence="1" id="KW-0433">Leucine-rich repeat</keyword>
<gene>
    <name evidence="5" type="ORF">MYP_2947</name>
</gene>
<evidence type="ECO:0000313" key="5">
    <source>
        <dbReference type="EMBL" id="GAL85718.1"/>
    </source>
</evidence>
<dbReference type="eggNOG" id="COG4886">
    <property type="taxonomic scope" value="Bacteria"/>
</dbReference>
<dbReference type="Gene3D" id="3.80.10.10">
    <property type="entry name" value="Ribonuclease Inhibitor"/>
    <property type="match status" value="1"/>
</dbReference>
<keyword evidence="6" id="KW-1185">Reference proteome</keyword>
<dbReference type="STRING" id="153721.MYP_2947"/>
<dbReference type="RefSeq" id="WP_052430217.1">
    <property type="nucleotide sequence ID" value="NZ_BBLT01000005.1"/>
</dbReference>
<dbReference type="EMBL" id="BBLT01000005">
    <property type="protein sequence ID" value="GAL85718.1"/>
    <property type="molecule type" value="Genomic_DNA"/>
</dbReference>
<dbReference type="GO" id="GO:0035591">
    <property type="term" value="F:signaling adaptor activity"/>
    <property type="evidence" value="ECO:0007669"/>
    <property type="project" value="TreeGrafter"/>
</dbReference>
<dbReference type="InterPro" id="IPR026444">
    <property type="entry name" value="Secre_tail"/>
</dbReference>
<reference evidence="5 6" key="1">
    <citation type="submission" date="2014-09" db="EMBL/GenBank/DDBJ databases">
        <title>Sporocytophaga myxococcoides PG-01 genome sequencing.</title>
        <authorList>
            <person name="Liu L."/>
            <person name="Gao P.J."/>
            <person name="Chen G.J."/>
            <person name="Wang L.S."/>
        </authorList>
    </citation>
    <scope>NUCLEOTIDE SEQUENCE [LARGE SCALE GENOMIC DNA]</scope>
    <source>
        <strain evidence="5 6">PG-01</strain>
    </source>
</reference>
<evidence type="ECO:0000259" key="4">
    <source>
        <dbReference type="Pfam" id="PF18962"/>
    </source>
</evidence>
<dbReference type="AlphaFoldDB" id="A0A098LHW7"/>
<feature type="chain" id="PRO_5001945109" evidence="3">
    <location>
        <begin position="22"/>
        <end position="362"/>
    </location>
</feature>
<dbReference type="SUPFAM" id="SSF52058">
    <property type="entry name" value="L domain-like"/>
    <property type="match status" value="1"/>
</dbReference>